<dbReference type="PANTHER" id="PTHR30050">
    <property type="entry name" value="CHROMOSOMAL REPLICATION INITIATOR PROTEIN DNAA"/>
    <property type="match status" value="1"/>
</dbReference>
<proteinExistence type="predicted"/>
<sequence length="272" mass="30963">MSPTTRRPDATPAVKPIEVSSELKSLMRRLKLGQLLDTLPERLALARSNRLPHHDFLEMLLADEVTRRDRESAARRAKAAHLDPQMQLPAWDDTAAVTFDQQLWAELTSLRFLADAYNVLIMGPVGVGKTFLANALGHIAVRRHHSVHTERADKLFKRLRGARLDGSYEDEMRKLHRVELLVIDDLALHRLEATETSDFYELIVERHRQTSTVITSNREPPEILTMMADPLLAQSAMDRLQSAAYELVVEGESYRQRQKPRPGKPLNSDQPN</sequence>
<dbReference type="AlphaFoldDB" id="A0A1X1XS49"/>
<feature type="domain" description="AAA+ ATPase" evidence="2">
    <location>
        <begin position="115"/>
        <end position="238"/>
    </location>
</feature>
<dbReference type="OrthoDB" id="9773429at2"/>
<dbReference type="GO" id="GO:0005524">
    <property type="term" value="F:ATP binding"/>
    <property type="evidence" value="ECO:0007669"/>
    <property type="project" value="UniProtKB-KW"/>
</dbReference>
<dbReference type="Pfam" id="PF01695">
    <property type="entry name" value="IstB_IS21"/>
    <property type="match status" value="1"/>
</dbReference>
<dbReference type="PANTHER" id="PTHR30050:SF4">
    <property type="entry name" value="ATP-BINDING PROTEIN RV3427C IN INSERTION SEQUENCE-RELATED"/>
    <property type="match status" value="1"/>
</dbReference>
<name>A0A1X1XS49_9MYCO</name>
<dbReference type="RefSeq" id="WP_084031312.1">
    <property type="nucleotide sequence ID" value="NZ_LQPE01000139.1"/>
</dbReference>
<feature type="region of interest" description="Disordered" evidence="1">
    <location>
        <begin position="251"/>
        <end position="272"/>
    </location>
</feature>
<gene>
    <name evidence="3" type="ORF">AWC14_07950</name>
</gene>
<evidence type="ECO:0000256" key="1">
    <source>
        <dbReference type="SAM" id="MobiDB-lite"/>
    </source>
</evidence>
<dbReference type="SUPFAM" id="SSF52540">
    <property type="entry name" value="P-loop containing nucleoside triphosphate hydrolases"/>
    <property type="match status" value="1"/>
</dbReference>
<dbReference type="EMBL" id="LQPE01000139">
    <property type="protein sequence ID" value="ORW01672.1"/>
    <property type="molecule type" value="Genomic_DNA"/>
</dbReference>
<reference evidence="3 4" key="1">
    <citation type="submission" date="2016-01" db="EMBL/GenBank/DDBJ databases">
        <title>The new phylogeny of the genus Mycobacterium.</title>
        <authorList>
            <person name="Tarcisio F."/>
            <person name="Conor M."/>
            <person name="Antonella G."/>
            <person name="Elisabetta G."/>
            <person name="Giulia F.S."/>
            <person name="Sara T."/>
            <person name="Anna F."/>
            <person name="Clotilde B."/>
            <person name="Roberto B."/>
            <person name="Veronica D.S."/>
            <person name="Fabio R."/>
            <person name="Monica P."/>
            <person name="Olivier J."/>
            <person name="Enrico T."/>
            <person name="Nicola S."/>
        </authorList>
    </citation>
    <scope>NUCLEOTIDE SEQUENCE [LARGE SCALE GENOMIC DNA]</scope>
    <source>
        <strain evidence="3 4">DSM 45166</strain>
    </source>
</reference>
<accession>A0A1X1XS49</accession>
<dbReference type="PIRSF" id="PIRSF003073">
    <property type="entry name" value="DNAC_TnpB_IstB"/>
    <property type="match status" value="1"/>
</dbReference>
<dbReference type="SMART" id="SM00382">
    <property type="entry name" value="AAA"/>
    <property type="match status" value="1"/>
</dbReference>
<dbReference type="InterPro" id="IPR028350">
    <property type="entry name" value="DNAC/IstB-like"/>
</dbReference>
<dbReference type="CDD" id="cd00009">
    <property type="entry name" value="AAA"/>
    <property type="match status" value="1"/>
</dbReference>
<dbReference type="GO" id="GO:0006260">
    <property type="term" value="P:DNA replication"/>
    <property type="evidence" value="ECO:0007669"/>
    <property type="project" value="TreeGrafter"/>
</dbReference>
<organism evidence="3 4">
    <name type="scientific">Mycobacterium kyorinense</name>
    <dbReference type="NCBI Taxonomy" id="487514"/>
    <lineage>
        <taxon>Bacteria</taxon>
        <taxon>Bacillati</taxon>
        <taxon>Actinomycetota</taxon>
        <taxon>Actinomycetes</taxon>
        <taxon>Mycobacteriales</taxon>
        <taxon>Mycobacteriaceae</taxon>
        <taxon>Mycobacterium</taxon>
    </lineage>
</organism>
<evidence type="ECO:0000259" key="2">
    <source>
        <dbReference type="SMART" id="SM00382"/>
    </source>
</evidence>
<comment type="caution">
    <text evidence="3">The sequence shown here is derived from an EMBL/GenBank/DDBJ whole genome shotgun (WGS) entry which is preliminary data.</text>
</comment>
<keyword evidence="3" id="KW-0067">ATP-binding</keyword>
<evidence type="ECO:0000313" key="3">
    <source>
        <dbReference type="EMBL" id="ORW01672.1"/>
    </source>
</evidence>
<dbReference type="InterPro" id="IPR003593">
    <property type="entry name" value="AAA+_ATPase"/>
</dbReference>
<evidence type="ECO:0000313" key="4">
    <source>
        <dbReference type="Proteomes" id="UP000193487"/>
    </source>
</evidence>
<dbReference type="InterPro" id="IPR002611">
    <property type="entry name" value="IstB_ATP-bd"/>
</dbReference>
<keyword evidence="3" id="KW-0547">Nucleotide-binding</keyword>
<protein>
    <submittedName>
        <fullName evidence="3">ATP-binding protein</fullName>
    </submittedName>
</protein>
<dbReference type="Proteomes" id="UP000193487">
    <property type="component" value="Unassembled WGS sequence"/>
</dbReference>
<dbReference type="Gene3D" id="3.40.50.300">
    <property type="entry name" value="P-loop containing nucleotide triphosphate hydrolases"/>
    <property type="match status" value="1"/>
</dbReference>
<keyword evidence="4" id="KW-1185">Reference proteome</keyword>
<dbReference type="InterPro" id="IPR027417">
    <property type="entry name" value="P-loop_NTPase"/>
</dbReference>